<name>C4GEL4_9NEIS</name>
<keyword evidence="2" id="KW-1185">Reference proteome</keyword>
<dbReference type="Proteomes" id="UP000003009">
    <property type="component" value="Unassembled WGS sequence"/>
</dbReference>
<evidence type="ECO:0000313" key="2">
    <source>
        <dbReference type="Proteomes" id="UP000003009"/>
    </source>
</evidence>
<comment type="caution">
    <text evidence="1">The sequence shown here is derived from an EMBL/GenBank/DDBJ whole genome shotgun (WGS) entry which is preliminary data.</text>
</comment>
<dbReference type="STRING" id="629741.GCWU000324_00101"/>
<protein>
    <submittedName>
        <fullName evidence="1">Uncharacterized protein</fullName>
    </submittedName>
</protein>
<gene>
    <name evidence="1" type="ORF">GCWU000324_00101</name>
</gene>
<evidence type="ECO:0000313" key="1">
    <source>
        <dbReference type="EMBL" id="EEP69624.1"/>
    </source>
</evidence>
<dbReference type="AlphaFoldDB" id="C4GEL4"/>
<dbReference type="HOGENOM" id="CLU_2898219_0_0_4"/>
<sequence length="62" mass="6605">MGKSAPCAQTAKGSLKTSVSTFIPQSFNPRPDYLAPFPAYNARHTFPFPTVSGYLSNPAKAA</sequence>
<proteinExistence type="predicted"/>
<organism evidence="1 2">
    <name type="scientific">Kingella oralis ATCC 51147</name>
    <dbReference type="NCBI Taxonomy" id="629741"/>
    <lineage>
        <taxon>Bacteria</taxon>
        <taxon>Pseudomonadati</taxon>
        <taxon>Pseudomonadota</taxon>
        <taxon>Betaproteobacteria</taxon>
        <taxon>Neisseriales</taxon>
        <taxon>Neisseriaceae</taxon>
        <taxon>Kingella</taxon>
    </lineage>
</organism>
<reference evidence="1" key="1">
    <citation type="submission" date="2009-04" db="EMBL/GenBank/DDBJ databases">
        <authorList>
            <person name="Weinstock G."/>
            <person name="Sodergren E."/>
            <person name="Clifton S."/>
            <person name="Fulton L."/>
            <person name="Fulton B."/>
            <person name="Courtney L."/>
            <person name="Fronick C."/>
            <person name="Harrison M."/>
            <person name="Strong C."/>
            <person name="Farmer C."/>
            <person name="Delahaunty K."/>
            <person name="Markovic C."/>
            <person name="Hall O."/>
            <person name="Minx P."/>
            <person name="Tomlinson C."/>
            <person name="Mitreva M."/>
            <person name="Nelson J."/>
            <person name="Hou S."/>
            <person name="Wollam A."/>
            <person name="Pepin K.H."/>
            <person name="Johnson M."/>
            <person name="Bhonagiri V."/>
            <person name="Nash W.E."/>
            <person name="Warren W."/>
            <person name="Chinwalla A."/>
            <person name="Mardis E.R."/>
            <person name="Wilson R.K."/>
        </authorList>
    </citation>
    <scope>NUCLEOTIDE SEQUENCE [LARGE SCALE GENOMIC DNA]</scope>
    <source>
        <strain evidence="1">ATCC 51147</strain>
    </source>
</reference>
<accession>C4GEL4</accession>
<dbReference type="EMBL" id="ACJW02000001">
    <property type="protein sequence ID" value="EEP69624.1"/>
    <property type="molecule type" value="Genomic_DNA"/>
</dbReference>